<dbReference type="Proteomes" id="UP000094960">
    <property type="component" value="Chromosome"/>
</dbReference>
<proteinExistence type="predicted"/>
<dbReference type="KEGG" id="spun:BFF78_01260"/>
<dbReference type="EMBL" id="CP017248">
    <property type="protein sequence ID" value="AOR29889.1"/>
    <property type="molecule type" value="Genomic_DNA"/>
</dbReference>
<organism evidence="1 2">
    <name type="scientific">Streptomyces fodineus</name>
    <dbReference type="NCBI Taxonomy" id="1904616"/>
    <lineage>
        <taxon>Bacteria</taxon>
        <taxon>Bacillati</taxon>
        <taxon>Actinomycetota</taxon>
        <taxon>Actinomycetes</taxon>
        <taxon>Kitasatosporales</taxon>
        <taxon>Streptomycetaceae</taxon>
        <taxon>Streptomyces</taxon>
    </lineage>
</organism>
<name>A0A1D7Y3D0_9ACTN</name>
<dbReference type="RefSeq" id="WP_069776544.1">
    <property type="nucleotide sequence ID" value="NZ_CP017248.1"/>
</dbReference>
<evidence type="ECO:0000313" key="1">
    <source>
        <dbReference type="EMBL" id="AOR29889.1"/>
    </source>
</evidence>
<keyword evidence="2" id="KW-1185">Reference proteome</keyword>
<gene>
    <name evidence="1" type="ORF">BFF78_01260</name>
</gene>
<accession>A0A1D7Y3D0</accession>
<evidence type="ECO:0000313" key="2">
    <source>
        <dbReference type="Proteomes" id="UP000094960"/>
    </source>
</evidence>
<dbReference type="AlphaFoldDB" id="A0A1D7Y3D0"/>
<reference evidence="2" key="1">
    <citation type="submission" date="2016-09" db="EMBL/GenBank/DDBJ databases">
        <title>Streptomyces puniciscabiei strain:TW1S1 Genome sequencing and assembly.</title>
        <authorList>
            <person name="Kim M.-K."/>
            <person name="Kim S.B."/>
        </authorList>
    </citation>
    <scope>NUCLEOTIDE SEQUENCE [LARGE SCALE GENOMIC DNA]</scope>
    <source>
        <strain evidence="2">TW1S1</strain>
    </source>
</reference>
<protein>
    <submittedName>
        <fullName evidence="1">Uncharacterized protein</fullName>
    </submittedName>
</protein>
<sequence>MYSFYVFEGSFHQGGGGWEDIEVSPSLPDIQQAALDYIRLGNWASAADDFVVRVYQAGRLALEEDLYPFLQVKVTGLTPISFLPGGEPAGGVPHPGSEYEEDENQYEDADEWLEYFLVNEFEEIASERPNDIEVTIDWGRLALPELTQPVLPEGKGIWVRQEKGNEQAWGDTVAVETAVGPNDNPEEYGRYLMRGFNSIFS</sequence>